<name>A0A7C4AS34_9BACT</name>
<dbReference type="InterPro" id="IPR000914">
    <property type="entry name" value="SBP_5_dom"/>
</dbReference>
<reference evidence="3" key="1">
    <citation type="journal article" date="2020" name="mSystems">
        <title>Genome- and Community-Level Interaction Insights into Carbon Utilization and Element Cycling Functions of Hydrothermarchaeota in Hydrothermal Sediment.</title>
        <authorList>
            <person name="Zhou Z."/>
            <person name="Liu Y."/>
            <person name="Xu W."/>
            <person name="Pan J."/>
            <person name="Luo Z.H."/>
            <person name="Li M."/>
        </authorList>
    </citation>
    <scope>NUCLEOTIDE SEQUENCE [LARGE SCALE GENOMIC DNA]</scope>
    <source>
        <strain evidence="3">SpSt-769</strain>
    </source>
</reference>
<accession>A0A7C4AS34</accession>
<dbReference type="SUPFAM" id="SSF53850">
    <property type="entry name" value="Periplasmic binding protein-like II"/>
    <property type="match status" value="1"/>
</dbReference>
<evidence type="ECO:0000256" key="1">
    <source>
        <dbReference type="SAM" id="SignalP"/>
    </source>
</evidence>
<gene>
    <name evidence="3" type="ORF">ENV54_07285</name>
</gene>
<dbReference type="AlphaFoldDB" id="A0A7C4AS34"/>
<evidence type="ECO:0000313" key="3">
    <source>
        <dbReference type="EMBL" id="HGH61083.1"/>
    </source>
</evidence>
<proteinExistence type="predicted"/>
<sequence length="636" mass="72790">MVNRVSFTAAVILFSFAMCLFMQDQTACAFQQSPTLERLVNEGKLPPLEQRIPQQPVVVTPVTRPGAYGGVWRRAYTGLSDLVGARRILYDPLVRWSPEFKIIPNLAYKWETDEEGRIFTFYLVRGVLWSDGHPFTADDILFYMEDIVFNKELTPTIPKWLSPTETPPKVTKLDDYTVRFEFDQPYSLFLQQLACPQGMNFVTKPKHYLKQFHKKYADPEQLQKLIEEKKASTWVKLFLDMSDIQRAMFVNPEMPSLCAWVTKVPAPARRFVLERNPYYWKVDTKGNQLPYIDTIVHELQAESQTIVLKAIAGEIDMQGRRLGGMQNSVLLLASAAQGNYVLVPKTSTASVGVLLAPNLNHKDPQMRQILSDSRFRRALSLALNRNEINKIVYRGKGVPRQAAPLKESDFYSESYEKAYIQYDPAAASSLLDEMGLKIGSGGKRIRPDGQPLRISLDVMVSIQSWVDVAEIVASNFKAVGIDTEVKSESMELFRQRTQNAEHDIAIWSGDGGLECLLDPRWYFPYSAESLQAPLFAQWFQSRGNRGEEPPADIQMLMETYNRILRTVSLEKQKELFRRIIDANEQNLWVIGIVHDPPDYYVVSKKMINVPKRDFQSWMYPNPGPIHPEQFSYTTGK</sequence>
<dbReference type="Pfam" id="PF00496">
    <property type="entry name" value="SBP_bac_5"/>
    <property type="match status" value="1"/>
</dbReference>
<feature type="chain" id="PRO_5028158333" evidence="1">
    <location>
        <begin position="30"/>
        <end position="636"/>
    </location>
</feature>
<feature type="domain" description="Solute-binding protein family 5" evidence="2">
    <location>
        <begin position="101"/>
        <end position="509"/>
    </location>
</feature>
<dbReference type="GO" id="GO:1904680">
    <property type="term" value="F:peptide transmembrane transporter activity"/>
    <property type="evidence" value="ECO:0007669"/>
    <property type="project" value="TreeGrafter"/>
</dbReference>
<dbReference type="Gene3D" id="3.40.190.10">
    <property type="entry name" value="Periplasmic binding protein-like II"/>
    <property type="match status" value="1"/>
</dbReference>
<evidence type="ECO:0000259" key="2">
    <source>
        <dbReference type="Pfam" id="PF00496"/>
    </source>
</evidence>
<dbReference type="InterPro" id="IPR039424">
    <property type="entry name" value="SBP_5"/>
</dbReference>
<feature type="signal peptide" evidence="1">
    <location>
        <begin position="1"/>
        <end position="29"/>
    </location>
</feature>
<dbReference type="PANTHER" id="PTHR30290">
    <property type="entry name" value="PERIPLASMIC BINDING COMPONENT OF ABC TRANSPORTER"/>
    <property type="match status" value="1"/>
</dbReference>
<dbReference type="PANTHER" id="PTHR30290:SF62">
    <property type="entry name" value="OLIGOPEPTIDE ABC TRANSPORTER, PERIPLASMIC OLIGOPEPTIDE-BINDING PROTEIN"/>
    <property type="match status" value="1"/>
</dbReference>
<dbReference type="EMBL" id="DTGT01000228">
    <property type="protein sequence ID" value="HGH61083.1"/>
    <property type="molecule type" value="Genomic_DNA"/>
</dbReference>
<comment type="caution">
    <text evidence="3">The sequence shown here is derived from an EMBL/GenBank/DDBJ whole genome shotgun (WGS) entry which is preliminary data.</text>
</comment>
<organism evidence="3">
    <name type="scientific">Desulfomonile tiedjei</name>
    <dbReference type="NCBI Taxonomy" id="2358"/>
    <lineage>
        <taxon>Bacteria</taxon>
        <taxon>Pseudomonadati</taxon>
        <taxon>Thermodesulfobacteriota</taxon>
        <taxon>Desulfomonilia</taxon>
        <taxon>Desulfomonilales</taxon>
        <taxon>Desulfomonilaceae</taxon>
        <taxon>Desulfomonile</taxon>
    </lineage>
</organism>
<dbReference type="CDD" id="cd08500">
    <property type="entry name" value="PBP2_NikA_DppA_OppA_like_4"/>
    <property type="match status" value="1"/>
</dbReference>
<dbReference type="Gene3D" id="3.10.105.10">
    <property type="entry name" value="Dipeptide-binding Protein, Domain 3"/>
    <property type="match status" value="1"/>
</dbReference>
<keyword evidence="1" id="KW-0732">Signal</keyword>
<dbReference type="GO" id="GO:0015833">
    <property type="term" value="P:peptide transport"/>
    <property type="evidence" value="ECO:0007669"/>
    <property type="project" value="TreeGrafter"/>
</dbReference>
<protein>
    <submittedName>
        <fullName evidence="3">ABC transporter substrate-binding protein</fullName>
    </submittedName>
</protein>